<evidence type="ECO:0000259" key="1">
    <source>
        <dbReference type="Pfam" id="PF21926"/>
    </source>
</evidence>
<proteinExistence type="predicted"/>
<dbReference type="AlphaFoldDB" id="A0A450RTS6"/>
<organism evidence="2">
    <name type="scientific">Candidatus Kentrum sp. DK</name>
    <dbReference type="NCBI Taxonomy" id="2126562"/>
    <lineage>
        <taxon>Bacteria</taxon>
        <taxon>Pseudomonadati</taxon>
        <taxon>Pseudomonadota</taxon>
        <taxon>Gammaproteobacteria</taxon>
        <taxon>Candidatus Kentrum</taxon>
    </lineage>
</organism>
<reference evidence="2" key="1">
    <citation type="submission" date="2019-02" db="EMBL/GenBank/DDBJ databases">
        <authorList>
            <person name="Gruber-Vodicka R. H."/>
            <person name="Seah K. B. B."/>
        </authorList>
    </citation>
    <scope>NUCLEOTIDE SEQUENCE</scope>
    <source>
        <strain evidence="2">BECK_DK161</strain>
    </source>
</reference>
<dbReference type="EMBL" id="CAADEY010000001">
    <property type="protein sequence ID" value="VFJ42488.1"/>
    <property type="molecule type" value="Genomic_DNA"/>
</dbReference>
<dbReference type="InterPro" id="IPR016181">
    <property type="entry name" value="Acyl_CoA_acyltransferase"/>
</dbReference>
<protein>
    <recommendedName>
        <fullName evidence="1">N-acyl amino acid synthase FeeM catalytic core domain-containing protein</fullName>
    </recommendedName>
</protein>
<name>A0A450RTS6_9GAMM</name>
<feature type="domain" description="N-acyl amino acid synthase FeeM catalytic core" evidence="1">
    <location>
        <begin position="15"/>
        <end position="164"/>
    </location>
</feature>
<dbReference type="Pfam" id="PF21926">
    <property type="entry name" value="FeeM"/>
    <property type="match status" value="1"/>
</dbReference>
<sequence>MRVSVLTTGNEIHRARNLVYKVFVLEQGWMIPQNPTQLCVEKDELRDAYDPVATWFGAFEGDTLIACFRTCGRLHGYFELEHYHPVPDFIKQSDSAIEGTRLAVRKEYRSSPAVFELVRFAFSHLLERSCEFFFATGFFPRPGVLYARRFGLMRYGEPFRYDAQDPNQVFLFFADRDRLKKTVETLTGILG</sequence>
<accession>A0A450RTS6</accession>
<dbReference type="InterPro" id="IPR054597">
    <property type="entry name" value="FeeM_cat"/>
</dbReference>
<evidence type="ECO:0000313" key="2">
    <source>
        <dbReference type="EMBL" id="VFJ42488.1"/>
    </source>
</evidence>
<gene>
    <name evidence="2" type="ORF">BECKDK2373C_GA0170839_100124</name>
</gene>
<dbReference type="Gene3D" id="3.40.630.30">
    <property type="match status" value="1"/>
</dbReference>
<dbReference type="SUPFAM" id="SSF55729">
    <property type="entry name" value="Acyl-CoA N-acyltransferases (Nat)"/>
    <property type="match status" value="1"/>
</dbReference>